<dbReference type="EMBL" id="JAANYQ010000006">
    <property type="protein sequence ID" value="KAF4123596.1"/>
    <property type="molecule type" value="Genomic_DNA"/>
</dbReference>
<evidence type="ECO:0000256" key="2">
    <source>
        <dbReference type="PIRNR" id="PIRNR037226"/>
    </source>
</evidence>
<comment type="similarity">
    <text evidence="1 2">Belongs to the peptidase M20A family.</text>
</comment>
<dbReference type="Pfam" id="PF01546">
    <property type="entry name" value="Peptidase_M20"/>
    <property type="match status" value="1"/>
</dbReference>
<keyword evidence="5" id="KW-1185">Reference proteome</keyword>
<dbReference type="PANTHER" id="PTHR30575:SF8">
    <property type="entry name" value="PEPTIDASE M20 DOMAIN-CONTAINING PROTEIN 2"/>
    <property type="match status" value="1"/>
</dbReference>
<dbReference type="GeneID" id="55972522"/>
<dbReference type="Proteomes" id="UP000749293">
    <property type="component" value="Unassembled WGS sequence"/>
</dbReference>
<dbReference type="SUPFAM" id="SSF53187">
    <property type="entry name" value="Zn-dependent exopeptidases"/>
    <property type="match status" value="1"/>
</dbReference>
<evidence type="ECO:0000259" key="3">
    <source>
        <dbReference type="Pfam" id="PF07687"/>
    </source>
</evidence>
<dbReference type="SUPFAM" id="SSF55031">
    <property type="entry name" value="Bacterial exopeptidase dimerisation domain"/>
    <property type="match status" value="1"/>
</dbReference>
<dbReference type="AlphaFoldDB" id="A0A9P4YXL0"/>
<comment type="caution">
    <text evidence="4">The sequence shown here is derived from an EMBL/GenBank/DDBJ whole genome shotgun (WGS) entry which is preliminary data.</text>
</comment>
<dbReference type="InterPro" id="IPR036264">
    <property type="entry name" value="Bact_exopeptidase_dim_dom"/>
</dbReference>
<dbReference type="Gene3D" id="3.40.630.10">
    <property type="entry name" value="Zn peptidases"/>
    <property type="match status" value="1"/>
</dbReference>
<dbReference type="Pfam" id="PF07687">
    <property type="entry name" value="M20_dimer"/>
    <property type="match status" value="1"/>
</dbReference>
<dbReference type="OrthoDB" id="6119954at2759"/>
<evidence type="ECO:0000313" key="5">
    <source>
        <dbReference type="Proteomes" id="UP000749293"/>
    </source>
</evidence>
<dbReference type="FunFam" id="3.30.70.360:FF:000004">
    <property type="entry name" value="Peptidase M20 domain-containing protein 2"/>
    <property type="match status" value="1"/>
</dbReference>
<proteinExistence type="inferred from homology"/>
<dbReference type="NCBIfam" id="TIGR01891">
    <property type="entry name" value="amidohydrolases"/>
    <property type="match status" value="1"/>
</dbReference>
<dbReference type="CDD" id="cd05672">
    <property type="entry name" value="M20_ACY1L2-like"/>
    <property type="match status" value="1"/>
</dbReference>
<dbReference type="InterPro" id="IPR017439">
    <property type="entry name" value="Amidohydrolase"/>
</dbReference>
<dbReference type="InterPro" id="IPR052030">
    <property type="entry name" value="Peptidase_M20/M20A_hydrolases"/>
</dbReference>
<gene>
    <name evidence="4" type="ORF">GMORB2_6297</name>
</gene>
<dbReference type="Gene3D" id="3.30.70.360">
    <property type="match status" value="1"/>
</dbReference>
<accession>A0A9P4YXL0</accession>
<organism evidence="4 5">
    <name type="scientific">Geosmithia morbida</name>
    <dbReference type="NCBI Taxonomy" id="1094350"/>
    <lineage>
        <taxon>Eukaryota</taxon>
        <taxon>Fungi</taxon>
        <taxon>Dikarya</taxon>
        <taxon>Ascomycota</taxon>
        <taxon>Pezizomycotina</taxon>
        <taxon>Sordariomycetes</taxon>
        <taxon>Hypocreomycetidae</taxon>
        <taxon>Hypocreales</taxon>
        <taxon>Bionectriaceae</taxon>
        <taxon>Geosmithia</taxon>
    </lineage>
</organism>
<dbReference type="InterPro" id="IPR011650">
    <property type="entry name" value="Peptidase_M20_dimer"/>
</dbReference>
<feature type="domain" description="Peptidase M20 dimerisation" evidence="3">
    <location>
        <begin position="189"/>
        <end position="280"/>
    </location>
</feature>
<sequence>MTRIVFPISDNELRAAVDATLAAAHASLRALNRQVWSNPETGFQEHKAHDAICDFLEAQGFSVTRHAYGIETSFEAISGSNGRLVSFNAEYDALPGIGHACGHNLITTSSTAAFIALSALLKKYRVPGRAQLLGTPAEEGGGGKVRLIEAGAYGPVDVMLMAHAGSNDILGNVKTDGVAGVRVDATKQIEVEYTGKSAHAGGNPWDGINALDALVASYNNISILRQQIKPDERIHCAFLETPKVTNIIPSFTRANWQIRSPTLDELEVLVARARRCIEAGALATGCGVKLKEQVLPISDRGELYTDIRINEMLCERYQLHMQEYDRNVIKSIHDKVMTASTDAGNVSYVVPTLHTMFSIGAPDGVFPHEPRFQAAAGTDKAHNEAVIVGASLALVGWDMLTDDNLFNIVKKEWDEDIINRGMYTQTYLGCT</sequence>
<dbReference type="GO" id="GO:0016805">
    <property type="term" value="F:dipeptidase activity"/>
    <property type="evidence" value="ECO:0007669"/>
    <property type="project" value="InterPro"/>
</dbReference>
<dbReference type="PANTHER" id="PTHR30575">
    <property type="entry name" value="PEPTIDASE M20"/>
    <property type="match status" value="1"/>
</dbReference>
<protein>
    <recommendedName>
        <fullName evidence="2">Peptidase M20 domain-containing protein 2</fullName>
    </recommendedName>
</protein>
<dbReference type="InterPro" id="IPR017144">
    <property type="entry name" value="Xaa-Arg_dipeptidase"/>
</dbReference>
<reference evidence="4" key="1">
    <citation type="submission" date="2020-03" db="EMBL/GenBank/DDBJ databases">
        <title>Site-based positive gene gene selection in Geosmithia morbida across the United States reveals a broad range of putative effectors and factors for local host and environmental adapation.</title>
        <authorList>
            <person name="Onufrak A."/>
            <person name="Murdoch R.W."/>
            <person name="Gazis R."/>
            <person name="Huff M."/>
            <person name="Staton M."/>
            <person name="Klingeman W."/>
            <person name="Hadziabdic D."/>
        </authorList>
    </citation>
    <scope>NUCLEOTIDE SEQUENCE</scope>
    <source>
        <strain evidence="4">1262</strain>
    </source>
</reference>
<evidence type="ECO:0000256" key="1">
    <source>
        <dbReference type="ARBA" id="ARBA00006247"/>
    </source>
</evidence>
<dbReference type="InterPro" id="IPR002933">
    <property type="entry name" value="Peptidase_M20"/>
</dbReference>
<name>A0A9P4YXL0_9HYPO</name>
<dbReference type="RefSeq" id="XP_035322248.1">
    <property type="nucleotide sequence ID" value="XM_035468267.1"/>
</dbReference>
<dbReference type="PIRSF" id="PIRSF037226">
    <property type="entry name" value="Amidohydrolase_ACY1L2_prd"/>
    <property type="match status" value="1"/>
</dbReference>
<evidence type="ECO:0000313" key="4">
    <source>
        <dbReference type="EMBL" id="KAF4123596.1"/>
    </source>
</evidence>